<comment type="caution">
    <text evidence="9">The sequence shown here is derived from an EMBL/GenBank/DDBJ whole genome shotgun (WGS) entry which is preliminary data.</text>
</comment>
<dbReference type="InterPro" id="IPR000515">
    <property type="entry name" value="MetI-like"/>
</dbReference>
<dbReference type="PANTHER" id="PTHR43744">
    <property type="entry name" value="ABC TRANSPORTER PERMEASE PROTEIN MG189-RELATED-RELATED"/>
    <property type="match status" value="1"/>
</dbReference>
<evidence type="ECO:0000313" key="10">
    <source>
        <dbReference type="Proteomes" id="UP000249260"/>
    </source>
</evidence>
<accession>A0A328TYT4</accession>
<dbReference type="AlphaFoldDB" id="A0A328TYT4"/>
<keyword evidence="5 7" id="KW-1133">Transmembrane helix</keyword>
<gene>
    <name evidence="9" type="ORF">DL346_09415</name>
</gene>
<dbReference type="PANTHER" id="PTHR43744:SF12">
    <property type="entry name" value="ABC TRANSPORTER PERMEASE PROTEIN MG189-RELATED"/>
    <property type="match status" value="1"/>
</dbReference>
<evidence type="ECO:0000256" key="4">
    <source>
        <dbReference type="ARBA" id="ARBA00022692"/>
    </source>
</evidence>
<keyword evidence="2 7" id="KW-0813">Transport</keyword>
<organism evidence="9 10">
    <name type="scientific">Paenibacillus montanisoli</name>
    <dbReference type="NCBI Taxonomy" id="2081970"/>
    <lineage>
        <taxon>Bacteria</taxon>
        <taxon>Bacillati</taxon>
        <taxon>Bacillota</taxon>
        <taxon>Bacilli</taxon>
        <taxon>Bacillales</taxon>
        <taxon>Paenibacillaceae</taxon>
        <taxon>Paenibacillus</taxon>
    </lineage>
</organism>
<reference evidence="9 10" key="1">
    <citation type="submission" date="2018-06" db="EMBL/GenBank/DDBJ databases">
        <title>Paenibacillus montanisoli sp. nov., isolated from mountain area soil.</title>
        <authorList>
            <person name="Wu M."/>
        </authorList>
    </citation>
    <scope>NUCLEOTIDE SEQUENCE [LARGE SCALE GENOMIC DNA]</scope>
    <source>
        <strain evidence="9 10">RA17</strain>
    </source>
</reference>
<feature type="transmembrane region" description="Helical" evidence="7">
    <location>
        <begin position="30"/>
        <end position="52"/>
    </location>
</feature>
<evidence type="ECO:0000256" key="7">
    <source>
        <dbReference type="RuleBase" id="RU363032"/>
    </source>
</evidence>
<comment type="subcellular location">
    <subcellularLocation>
        <location evidence="1 7">Cell membrane</location>
        <topology evidence="1 7">Multi-pass membrane protein</topology>
    </subcellularLocation>
</comment>
<evidence type="ECO:0000256" key="6">
    <source>
        <dbReference type="ARBA" id="ARBA00023136"/>
    </source>
</evidence>
<feature type="transmembrane region" description="Helical" evidence="7">
    <location>
        <begin position="260"/>
        <end position="281"/>
    </location>
</feature>
<feature type="domain" description="ABC transmembrane type-1" evidence="8">
    <location>
        <begin position="91"/>
        <end position="281"/>
    </location>
</feature>
<evidence type="ECO:0000256" key="2">
    <source>
        <dbReference type="ARBA" id="ARBA00022448"/>
    </source>
</evidence>
<evidence type="ECO:0000259" key="8">
    <source>
        <dbReference type="PROSITE" id="PS50928"/>
    </source>
</evidence>
<feature type="transmembrane region" description="Helical" evidence="7">
    <location>
        <begin position="162"/>
        <end position="181"/>
    </location>
</feature>
<feature type="transmembrane region" description="Helical" evidence="7">
    <location>
        <begin position="126"/>
        <end position="150"/>
    </location>
</feature>
<protein>
    <submittedName>
        <fullName evidence="9">Carbohydrate ABC transporter permease</fullName>
    </submittedName>
</protein>
<dbReference type="OrthoDB" id="9771544at2"/>
<dbReference type="GO" id="GO:0055085">
    <property type="term" value="P:transmembrane transport"/>
    <property type="evidence" value="ECO:0007669"/>
    <property type="project" value="InterPro"/>
</dbReference>
<dbReference type="SUPFAM" id="SSF161098">
    <property type="entry name" value="MetI-like"/>
    <property type="match status" value="1"/>
</dbReference>
<dbReference type="PROSITE" id="PS50928">
    <property type="entry name" value="ABC_TM1"/>
    <property type="match status" value="1"/>
</dbReference>
<evidence type="ECO:0000256" key="1">
    <source>
        <dbReference type="ARBA" id="ARBA00004651"/>
    </source>
</evidence>
<keyword evidence="3" id="KW-1003">Cell membrane</keyword>
<keyword evidence="10" id="KW-1185">Reference proteome</keyword>
<dbReference type="GO" id="GO:0005886">
    <property type="term" value="C:plasma membrane"/>
    <property type="evidence" value="ECO:0007669"/>
    <property type="project" value="UniProtKB-SubCell"/>
</dbReference>
<dbReference type="Gene3D" id="1.10.3720.10">
    <property type="entry name" value="MetI-like"/>
    <property type="match status" value="1"/>
</dbReference>
<name>A0A328TYT4_9BACL</name>
<sequence>MNTVKTEPVQALQKRTQHRAPHLKLDISKLVLHLVLIIVSTIMIAPFLWMVFSGLKDISQIFIVPPTLFPHPWYWENIHRSLTAMPFDKAYFNSAYISVSIVIGQLLTCSMAAYAFAKINFPMRNLLFIVFLSMLMVPEQVTIVPLYIILKNLGWLDTHLSLIVPDSLFSAFGVFLLRQFFLGIPRDLSESAYVDGANMWTIYWRIMIPLVKPALAALAIIAFLGTWNNFFRPVIFLSTTDNYTVPLMLSTFKGLYVTDWTLMMSGSTIAVLPVLLVYLLLQRYIIEGITMTGIKG</sequence>
<dbReference type="EMBL" id="QLUW01000002">
    <property type="protein sequence ID" value="RAP75667.1"/>
    <property type="molecule type" value="Genomic_DNA"/>
</dbReference>
<feature type="transmembrane region" description="Helical" evidence="7">
    <location>
        <begin position="202"/>
        <end position="224"/>
    </location>
</feature>
<dbReference type="InterPro" id="IPR035906">
    <property type="entry name" value="MetI-like_sf"/>
</dbReference>
<evidence type="ECO:0000256" key="3">
    <source>
        <dbReference type="ARBA" id="ARBA00022475"/>
    </source>
</evidence>
<dbReference type="RefSeq" id="WP_112881893.1">
    <property type="nucleotide sequence ID" value="NZ_QLUW01000002.1"/>
</dbReference>
<proteinExistence type="inferred from homology"/>
<evidence type="ECO:0000256" key="5">
    <source>
        <dbReference type="ARBA" id="ARBA00022989"/>
    </source>
</evidence>
<dbReference type="Proteomes" id="UP000249260">
    <property type="component" value="Unassembled WGS sequence"/>
</dbReference>
<evidence type="ECO:0000313" key="9">
    <source>
        <dbReference type="EMBL" id="RAP75667.1"/>
    </source>
</evidence>
<dbReference type="CDD" id="cd06261">
    <property type="entry name" value="TM_PBP2"/>
    <property type="match status" value="1"/>
</dbReference>
<feature type="transmembrane region" description="Helical" evidence="7">
    <location>
        <begin position="95"/>
        <end position="117"/>
    </location>
</feature>
<keyword evidence="6 7" id="KW-0472">Membrane</keyword>
<dbReference type="Pfam" id="PF00528">
    <property type="entry name" value="BPD_transp_1"/>
    <property type="match status" value="1"/>
</dbReference>
<comment type="similarity">
    <text evidence="7">Belongs to the binding-protein-dependent transport system permease family.</text>
</comment>
<keyword evidence="4 7" id="KW-0812">Transmembrane</keyword>